<dbReference type="GO" id="GO:0008482">
    <property type="term" value="F:sulfite oxidase activity"/>
    <property type="evidence" value="ECO:0007669"/>
    <property type="project" value="TreeGrafter"/>
</dbReference>
<organism evidence="5 6">
    <name type="scientific">Halorussus gelatinilyticus</name>
    <dbReference type="NCBI Taxonomy" id="2937524"/>
    <lineage>
        <taxon>Archaea</taxon>
        <taxon>Methanobacteriati</taxon>
        <taxon>Methanobacteriota</taxon>
        <taxon>Stenosarchaea group</taxon>
        <taxon>Halobacteria</taxon>
        <taxon>Halobacteriales</taxon>
        <taxon>Haladaptataceae</taxon>
        <taxon>Halorussus</taxon>
    </lineage>
</organism>
<reference evidence="5" key="1">
    <citation type="submission" date="2022-04" db="EMBL/GenBank/DDBJ databases">
        <title>Diverse halophilic archaea isolated from saline environments.</title>
        <authorList>
            <person name="Cui H.-L."/>
        </authorList>
    </citation>
    <scope>NUCLEOTIDE SEQUENCE</scope>
    <source>
        <strain evidence="5">XZYJT40</strain>
    </source>
</reference>
<feature type="transmembrane region" description="Helical" evidence="2">
    <location>
        <begin position="95"/>
        <end position="114"/>
    </location>
</feature>
<feature type="compositionally biased region" description="Basic and acidic residues" evidence="1">
    <location>
        <begin position="472"/>
        <end position="490"/>
    </location>
</feature>
<feature type="transmembrane region" description="Helical" evidence="2">
    <location>
        <begin position="68"/>
        <end position="88"/>
    </location>
</feature>
<dbReference type="KEGG" id="haxz:M0R88_02325"/>
<keyword evidence="2" id="KW-0472">Membrane</keyword>
<dbReference type="GO" id="GO:0006790">
    <property type="term" value="P:sulfur compound metabolic process"/>
    <property type="evidence" value="ECO:0007669"/>
    <property type="project" value="TreeGrafter"/>
</dbReference>
<keyword evidence="2" id="KW-0812">Transmembrane</keyword>
<dbReference type="PANTHER" id="PTHR19372:SF7">
    <property type="entry name" value="SULFITE OXIDASE, MITOCHONDRIAL"/>
    <property type="match status" value="1"/>
</dbReference>
<dbReference type="SUPFAM" id="SSF81296">
    <property type="entry name" value="E set domains"/>
    <property type="match status" value="1"/>
</dbReference>
<dbReference type="InterPro" id="IPR014756">
    <property type="entry name" value="Ig_E-set"/>
</dbReference>
<dbReference type="AlphaFoldDB" id="A0A8U0INN3"/>
<evidence type="ECO:0000256" key="2">
    <source>
        <dbReference type="SAM" id="Phobius"/>
    </source>
</evidence>
<evidence type="ECO:0000259" key="3">
    <source>
        <dbReference type="Pfam" id="PF00174"/>
    </source>
</evidence>
<dbReference type="SUPFAM" id="SSF56524">
    <property type="entry name" value="Oxidoreductase molybdopterin-binding domain"/>
    <property type="match status" value="1"/>
</dbReference>
<dbReference type="GO" id="GO:0030151">
    <property type="term" value="F:molybdenum ion binding"/>
    <property type="evidence" value="ECO:0007669"/>
    <property type="project" value="InterPro"/>
</dbReference>
<dbReference type="Pfam" id="PF03404">
    <property type="entry name" value="Mo-co_dimer"/>
    <property type="match status" value="1"/>
</dbReference>
<feature type="compositionally biased region" description="Polar residues" evidence="1">
    <location>
        <begin position="439"/>
        <end position="448"/>
    </location>
</feature>
<dbReference type="InterPro" id="IPR036374">
    <property type="entry name" value="OxRdtase_Mopterin-bd_sf"/>
</dbReference>
<feature type="domain" description="Moybdenum cofactor oxidoreductase dimerisation" evidence="4">
    <location>
        <begin position="415"/>
        <end position="504"/>
    </location>
</feature>
<dbReference type="Gene3D" id="2.60.40.650">
    <property type="match status" value="1"/>
</dbReference>
<protein>
    <submittedName>
        <fullName evidence="5">Molybdopterin-dependent oxidoreductase</fullName>
    </submittedName>
</protein>
<feature type="domain" description="Oxidoreductase molybdopterin-binding" evidence="3">
    <location>
        <begin position="234"/>
        <end position="381"/>
    </location>
</feature>
<evidence type="ECO:0000313" key="5">
    <source>
        <dbReference type="EMBL" id="UPW02368.1"/>
    </source>
</evidence>
<dbReference type="GO" id="GO:0043546">
    <property type="term" value="F:molybdopterin cofactor binding"/>
    <property type="evidence" value="ECO:0007669"/>
    <property type="project" value="TreeGrafter"/>
</dbReference>
<accession>A0A8U0INN3</accession>
<proteinExistence type="predicted"/>
<gene>
    <name evidence="5" type="ORF">M0R88_02325</name>
</gene>
<evidence type="ECO:0000313" key="6">
    <source>
        <dbReference type="Proteomes" id="UP000830434"/>
    </source>
</evidence>
<name>A0A8U0INN3_9EURY</name>
<feature type="region of interest" description="Disordered" evidence="1">
    <location>
        <begin position="436"/>
        <end position="523"/>
    </location>
</feature>
<evidence type="ECO:0000259" key="4">
    <source>
        <dbReference type="Pfam" id="PF03404"/>
    </source>
</evidence>
<sequence>MRSEARGLLASALVAGAAGTAAVAGSYAAVGRTPAFVAAPVSEVVIASTPDAVVTWSIQTLGSLGSQLGFLLALALTVGLFALATAVAARLADRFAVPALAVAPVACVAVALALTGSAASTLAAGAGAGLVVALASVGASDADEATTDAAADAAHASARRRVLQAVAGAFAVGGVGAVLGSGKGGDVPETDGEVSAGVQSLLDEAAEKSLDVEGIEPLVSEQFYQVDVNNVDPTPKREDWTLSVTGAVEEETEFDYEDLTGLSESVEHRFVTLRCVGEGLNGKKMDTALWTGVPVTELLDSAGVELGENCCVMLRAADDYFEEFPLSALRDGFLAFEMNGEPLPRGHGYPVRALIPGHWGEINVKWLTKIEVLEEEAKGYWEKRGWHGTGPVNTVAKLHAVNRLGDATDAASGGATKMQVAGHAYAGTRGIRKVEVSTDGGSSWNEATLSEPLPGNPGEGGSENGEQSAAEDAWRQWEHTYEATDAHDVVVRATDGEGNLQPKEDSKPFPSGATGWVSKWVEP</sequence>
<dbReference type="GO" id="GO:0020037">
    <property type="term" value="F:heme binding"/>
    <property type="evidence" value="ECO:0007669"/>
    <property type="project" value="TreeGrafter"/>
</dbReference>
<dbReference type="Proteomes" id="UP000830434">
    <property type="component" value="Chromosome"/>
</dbReference>
<dbReference type="Gene3D" id="3.90.420.10">
    <property type="entry name" value="Oxidoreductase, molybdopterin-binding domain"/>
    <property type="match status" value="1"/>
</dbReference>
<keyword evidence="2" id="KW-1133">Transmembrane helix</keyword>
<dbReference type="Pfam" id="PF00174">
    <property type="entry name" value="Oxidored_molyb"/>
    <property type="match status" value="1"/>
</dbReference>
<keyword evidence="6" id="KW-1185">Reference proteome</keyword>
<dbReference type="InterPro" id="IPR000572">
    <property type="entry name" value="OxRdtase_Mopterin-bd_dom"/>
</dbReference>
<dbReference type="PANTHER" id="PTHR19372">
    <property type="entry name" value="SULFITE REDUCTASE"/>
    <property type="match status" value="1"/>
</dbReference>
<evidence type="ECO:0000256" key="1">
    <source>
        <dbReference type="SAM" id="MobiDB-lite"/>
    </source>
</evidence>
<dbReference type="InterPro" id="IPR005066">
    <property type="entry name" value="MoCF_OxRdtse_dimer"/>
</dbReference>
<dbReference type="EMBL" id="CP096658">
    <property type="protein sequence ID" value="UPW02368.1"/>
    <property type="molecule type" value="Genomic_DNA"/>
</dbReference>